<dbReference type="EMBL" id="JBBPBM010001264">
    <property type="protein sequence ID" value="KAK8485641.1"/>
    <property type="molecule type" value="Genomic_DNA"/>
</dbReference>
<dbReference type="InterPro" id="IPR036561">
    <property type="entry name" value="MAM33_sf"/>
</dbReference>
<dbReference type="InterPro" id="IPR003428">
    <property type="entry name" value="MAM33"/>
</dbReference>
<evidence type="ECO:0008006" key="4">
    <source>
        <dbReference type="Google" id="ProtNLM"/>
    </source>
</evidence>
<comment type="caution">
    <text evidence="2">The sequence shown here is derived from an EMBL/GenBank/DDBJ whole genome shotgun (WGS) entry which is preliminary data.</text>
</comment>
<organism evidence="2 3">
    <name type="scientific">Hibiscus sabdariffa</name>
    <name type="common">roselle</name>
    <dbReference type="NCBI Taxonomy" id="183260"/>
    <lineage>
        <taxon>Eukaryota</taxon>
        <taxon>Viridiplantae</taxon>
        <taxon>Streptophyta</taxon>
        <taxon>Embryophyta</taxon>
        <taxon>Tracheophyta</taxon>
        <taxon>Spermatophyta</taxon>
        <taxon>Magnoliopsida</taxon>
        <taxon>eudicotyledons</taxon>
        <taxon>Gunneridae</taxon>
        <taxon>Pentapetalae</taxon>
        <taxon>rosids</taxon>
        <taxon>malvids</taxon>
        <taxon>Malvales</taxon>
        <taxon>Malvaceae</taxon>
        <taxon>Malvoideae</taxon>
        <taxon>Hibiscus</taxon>
    </lineage>
</organism>
<feature type="compositionally biased region" description="Acidic residues" evidence="1">
    <location>
        <begin position="137"/>
        <end position="151"/>
    </location>
</feature>
<proteinExistence type="predicted"/>
<dbReference type="PANTHER" id="PTHR10826:SF41">
    <property type="entry name" value="MITOCHONDRIAL GLYCOPROTEIN FAMILY PROTEIN"/>
    <property type="match status" value="1"/>
</dbReference>
<dbReference type="Proteomes" id="UP001472677">
    <property type="component" value="Unassembled WGS sequence"/>
</dbReference>
<reference evidence="2 3" key="1">
    <citation type="journal article" date="2024" name="G3 (Bethesda)">
        <title>Genome assembly of Hibiscus sabdariffa L. provides insights into metabolisms of medicinal natural products.</title>
        <authorList>
            <person name="Kim T."/>
        </authorList>
    </citation>
    <scope>NUCLEOTIDE SEQUENCE [LARGE SCALE GENOMIC DNA]</scope>
    <source>
        <strain evidence="2">TK-2024</strain>
        <tissue evidence="2">Old leaves</tissue>
    </source>
</reference>
<name>A0ABR1ZY24_9ROSI</name>
<dbReference type="PANTHER" id="PTHR10826">
    <property type="entry name" value="COMPLEMENT COMPONENT 1"/>
    <property type="match status" value="1"/>
</dbReference>
<feature type="region of interest" description="Disordered" evidence="1">
    <location>
        <begin position="134"/>
        <end position="156"/>
    </location>
</feature>
<dbReference type="Gene3D" id="3.10.280.10">
    <property type="entry name" value="Mitochondrial glycoprotein"/>
    <property type="match status" value="1"/>
</dbReference>
<dbReference type="Pfam" id="PF02330">
    <property type="entry name" value="MAM33"/>
    <property type="match status" value="1"/>
</dbReference>
<dbReference type="SUPFAM" id="SSF54529">
    <property type="entry name" value="Mitochondrial glycoprotein MAM33-like"/>
    <property type="match status" value="1"/>
</dbReference>
<evidence type="ECO:0000313" key="2">
    <source>
        <dbReference type="EMBL" id="KAK8485641.1"/>
    </source>
</evidence>
<evidence type="ECO:0000313" key="3">
    <source>
        <dbReference type="Proteomes" id="UP001472677"/>
    </source>
</evidence>
<protein>
    <recommendedName>
        <fullName evidence="4">Mitochondrial glycoprotein</fullName>
    </recommendedName>
</protein>
<accession>A0ABR1ZY24</accession>
<gene>
    <name evidence="2" type="ORF">V6N12_073976</name>
</gene>
<keyword evidence="3" id="KW-1185">Reference proteome</keyword>
<sequence length="259" mass="29224">MAFTSILRKSANSLAPLAIRLTRVQRNYHSCIFTALSHGLQSPQPAVVNRIFPNNFRFSTAVASKRPSSDETLIRVLESEIQCAEEEDGADLVEGTPTGFPFEIEDNPGIQTVTLTREYEGELVKVDVHMLDHGDEQGEGEDAEDDRDEDEQQAKTSIPLVVTVSKKDGTSLEFNCTAFADQISIDSLSFRSPNPEDELAYEGPDFLDLDENLQKGFHKYLEVRGIKPSTTNFLHGYMMNKDNREYINWLKNLKKFVEE</sequence>
<evidence type="ECO:0000256" key="1">
    <source>
        <dbReference type="SAM" id="MobiDB-lite"/>
    </source>
</evidence>